<comment type="caution">
    <text evidence="3">The sequence shown here is derived from an EMBL/GenBank/DDBJ whole genome shotgun (WGS) entry which is preliminary data.</text>
</comment>
<dbReference type="Pfam" id="PF01796">
    <property type="entry name" value="OB_ChsH2_C"/>
    <property type="match status" value="1"/>
</dbReference>
<feature type="domain" description="ChsH2 C-terminal OB-fold" evidence="1">
    <location>
        <begin position="61"/>
        <end position="118"/>
    </location>
</feature>
<proteinExistence type="predicted"/>
<dbReference type="InterPro" id="IPR022002">
    <property type="entry name" value="ChsH2_Znr"/>
</dbReference>
<evidence type="ECO:0000313" key="4">
    <source>
        <dbReference type="Proteomes" id="UP000608579"/>
    </source>
</evidence>
<name>A0A832ZUH7_CALS0</name>
<evidence type="ECO:0000259" key="1">
    <source>
        <dbReference type="Pfam" id="PF01796"/>
    </source>
</evidence>
<evidence type="ECO:0000259" key="2">
    <source>
        <dbReference type="Pfam" id="PF12172"/>
    </source>
</evidence>
<gene>
    <name evidence="3" type="ORF">EYH45_00795</name>
</gene>
<dbReference type="InterPro" id="IPR002878">
    <property type="entry name" value="ChsH2_C"/>
</dbReference>
<evidence type="ECO:0000313" key="3">
    <source>
        <dbReference type="EMBL" id="HIQ29082.1"/>
    </source>
</evidence>
<dbReference type="AlphaFoldDB" id="A0A832ZUH7"/>
<dbReference type="Pfam" id="PF12172">
    <property type="entry name" value="zf-ChsH2"/>
    <property type="match status" value="1"/>
</dbReference>
<dbReference type="PANTHER" id="PTHR34075:SF5">
    <property type="entry name" value="BLR3430 PROTEIN"/>
    <property type="match status" value="1"/>
</dbReference>
<accession>A0A832ZUH7</accession>
<dbReference type="InterPro" id="IPR052513">
    <property type="entry name" value="Thioester_dehydratase-like"/>
</dbReference>
<dbReference type="EMBL" id="DQVM01000013">
    <property type="protein sequence ID" value="HIQ29082.1"/>
    <property type="molecule type" value="Genomic_DNA"/>
</dbReference>
<reference evidence="3" key="1">
    <citation type="journal article" date="2020" name="ISME J.">
        <title>Gammaproteobacteria mediating utilization of methyl-, sulfur- and petroleum organic compounds in deep ocean hydrothermal plumes.</title>
        <authorList>
            <person name="Zhou Z."/>
            <person name="Liu Y."/>
            <person name="Pan J."/>
            <person name="Cron B.R."/>
            <person name="Toner B.M."/>
            <person name="Anantharaman K."/>
            <person name="Breier J.A."/>
            <person name="Dick G.J."/>
            <person name="Li M."/>
        </authorList>
    </citation>
    <scope>NUCLEOTIDE SEQUENCE</scope>
    <source>
        <strain evidence="3">SZUA-1515</strain>
    </source>
</reference>
<dbReference type="SUPFAM" id="SSF50249">
    <property type="entry name" value="Nucleic acid-binding proteins"/>
    <property type="match status" value="1"/>
</dbReference>
<organism evidence="3 4">
    <name type="scientific">Caldiarchaeum subterraneum</name>
    <dbReference type="NCBI Taxonomy" id="311458"/>
    <lineage>
        <taxon>Archaea</taxon>
        <taxon>Nitrososphaerota</taxon>
        <taxon>Candidatus Caldarchaeales</taxon>
        <taxon>Candidatus Caldarchaeaceae</taxon>
        <taxon>Candidatus Caldarchaeum</taxon>
    </lineage>
</organism>
<dbReference type="PANTHER" id="PTHR34075">
    <property type="entry name" value="BLR3430 PROTEIN"/>
    <property type="match status" value="1"/>
</dbReference>
<sequence>MQLRRLWKQHPSTYTGGYPEMNKQQHNRAFTAYRCRNCGRLSYPRHERCPSCKHMELEEFEIKKEGILLAYTKVYVTPAGVEDKPLILGIVDLGEGVRALGQILADEPRIGMKLKPAWGVLRRVAGKEYSGFRFVPV</sequence>
<dbReference type="InterPro" id="IPR012340">
    <property type="entry name" value="NA-bd_OB-fold"/>
</dbReference>
<protein>
    <submittedName>
        <fullName evidence="3">Zn-ribbon domain-containing OB-fold protein</fullName>
    </submittedName>
</protein>
<feature type="domain" description="ChsH2 rubredoxin-like zinc ribbon" evidence="2">
    <location>
        <begin position="30"/>
        <end position="52"/>
    </location>
</feature>
<dbReference type="Proteomes" id="UP000608579">
    <property type="component" value="Unassembled WGS sequence"/>
</dbReference>